<keyword evidence="2" id="KW-0479">Metal-binding</keyword>
<feature type="chain" id="PRO_5045486007" evidence="4">
    <location>
        <begin position="23"/>
        <end position="253"/>
    </location>
</feature>
<organism evidence="5 6">
    <name type="scientific">Halorhodospira neutriphila</name>
    <dbReference type="NCBI Taxonomy" id="168379"/>
    <lineage>
        <taxon>Bacteria</taxon>
        <taxon>Pseudomonadati</taxon>
        <taxon>Pseudomonadota</taxon>
        <taxon>Gammaproteobacteria</taxon>
        <taxon>Chromatiales</taxon>
        <taxon>Ectothiorhodospiraceae</taxon>
        <taxon>Halorhodospira</taxon>
    </lineage>
</organism>
<keyword evidence="6" id="KW-1185">Reference proteome</keyword>
<evidence type="ECO:0000256" key="3">
    <source>
        <dbReference type="ARBA" id="ARBA00022729"/>
    </source>
</evidence>
<keyword evidence="3 4" id="KW-0732">Signal</keyword>
<name>A0ABS1E9T3_9GAMM</name>
<protein>
    <submittedName>
        <fullName evidence="5">Molybdate ABC transporter substrate-binding protein</fullName>
    </submittedName>
</protein>
<dbReference type="RefSeq" id="WP_200261118.1">
    <property type="nucleotide sequence ID" value="NZ_NRSH01000182.1"/>
</dbReference>
<dbReference type="PANTHER" id="PTHR30632">
    <property type="entry name" value="MOLYBDATE-BINDING PERIPLASMIC PROTEIN"/>
    <property type="match status" value="1"/>
</dbReference>
<gene>
    <name evidence="5" type="primary">modA</name>
    <name evidence="5" type="ORF">CKO13_11235</name>
</gene>
<comment type="caution">
    <text evidence="5">The sequence shown here is derived from an EMBL/GenBank/DDBJ whole genome shotgun (WGS) entry which is preliminary data.</text>
</comment>
<dbReference type="EMBL" id="NRSH01000182">
    <property type="protein sequence ID" value="MBK1727573.1"/>
    <property type="molecule type" value="Genomic_DNA"/>
</dbReference>
<proteinExistence type="inferred from homology"/>
<dbReference type="Proteomes" id="UP000738126">
    <property type="component" value="Unassembled WGS sequence"/>
</dbReference>
<dbReference type="InterPro" id="IPR005950">
    <property type="entry name" value="ModA"/>
</dbReference>
<accession>A0ABS1E9T3</accession>
<evidence type="ECO:0000256" key="2">
    <source>
        <dbReference type="ARBA" id="ARBA00022723"/>
    </source>
</evidence>
<evidence type="ECO:0000313" key="6">
    <source>
        <dbReference type="Proteomes" id="UP000738126"/>
    </source>
</evidence>
<dbReference type="PIRSF" id="PIRSF004846">
    <property type="entry name" value="ModA"/>
    <property type="match status" value="1"/>
</dbReference>
<comment type="similarity">
    <text evidence="1">Belongs to the bacterial solute-binding protein ModA family.</text>
</comment>
<dbReference type="PANTHER" id="PTHR30632:SF14">
    <property type="entry name" value="TUNGSTATE_MOLYBDATE_CHROMATE-BINDING PROTEIN MODA"/>
    <property type="match status" value="1"/>
</dbReference>
<dbReference type="InterPro" id="IPR050682">
    <property type="entry name" value="ModA/WtpA"/>
</dbReference>
<reference evidence="5 6" key="1">
    <citation type="journal article" date="2020" name="Microorganisms">
        <title>Osmotic Adaptation and Compatible Solute Biosynthesis of Phototrophic Bacteria as Revealed from Genome Analyses.</title>
        <authorList>
            <person name="Imhoff J.F."/>
            <person name="Rahn T."/>
            <person name="Kunzel S."/>
            <person name="Keller A."/>
            <person name="Neulinger S.C."/>
        </authorList>
    </citation>
    <scope>NUCLEOTIDE SEQUENCE [LARGE SCALE GENOMIC DNA]</scope>
    <source>
        <strain evidence="5 6">DSM 15116</strain>
    </source>
</reference>
<dbReference type="Gene3D" id="3.40.190.10">
    <property type="entry name" value="Periplasmic binding protein-like II"/>
    <property type="match status" value="2"/>
</dbReference>
<dbReference type="NCBIfam" id="TIGR01256">
    <property type="entry name" value="modA"/>
    <property type="match status" value="1"/>
</dbReference>
<dbReference type="SUPFAM" id="SSF53850">
    <property type="entry name" value="Periplasmic binding protein-like II"/>
    <property type="match status" value="1"/>
</dbReference>
<evidence type="ECO:0000256" key="1">
    <source>
        <dbReference type="ARBA" id="ARBA00009175"/>
    </source>
</evidence>
<feature type="signal peptide" evidence="4">
    <location>
        <begin position="1"/>
        <end position="22"/>
    </location>
</feature>
<dbReference type="CDD" id="cd13539">
    <property type="entry name" value="PBP2_AvModA"/>
    <property type="match status" value="1"/>
</dbReference>
<evidence type="ECO:0000256" key="4">
    <source>
        <dbReference type="SAM" id="SignalP"/>
    </source>
</evidence>
<dbReference type="InterPro" id="IPR044084">
    <property type="entry name" value="AvModA-like_subst-bd"/>
</dbReference>
<sequence>MPYRTCPILALLLLAAAVPAHAGEVRAAVAGNFKATIEALEPRFEAATGHELRVSTGSTGSLYAQIRNGAPFDAFLAADRRRPRKLAERGLAVPGSRFTYAQGRLALWSADPERVNGPQALRGEFRRLAIANPRTAPYGLAAQQALQSLGRWRSLQGRIIQGQNINQAHQFVASGNAELGFVALSQLSAPGRPERGSRWLVPQQHHAPIRQQAVLLERAADHAPAQALLRFLQGPEAAELIRRFGYTIPDDAE</sequence>
<evidence type="ECO:0000313" key="5">
    <source>
        <dbReference type="EMBL" id="MBK1727573.1"/>
    </source>
</evidence>
<dbReference type="Pfam" id="PF13531">
    <property type="entry name" value="SBP_bac_11"/>
    <property type="match status" value="1"/>
</dbReference>